<dbReference type="PANTHER" id="PTHR40082">
    <property type="entry name" value="BLR5956 PROTEIN"/>
    <property type="match status" value="1"/>
</dbReference>
<dbReference type="NCBIfam" id="NF005568">
    <property type="entry name" value="PRK07239.1"/>
    <property type="match status" value="1"/>
</dbReference>
<dbReference type="PANTHER" id="PTHR40082:SF1">
    <property type="entry name" value="BLR5956 PROTEIN"/>
    <property type="match status" value="1"/>
</dbReference>
<accession>A0A4Z1E6H0</accession>
<dbReference type="Pfam" id="PF00486">
    <property type="entry name" value="Trans_reg_C"/>
    <property type="match status" value="1"/>
</dbReference>
<keyword evidence="1 2" id="KW-0238">DNA-binding</keyword>
<evidence type="ECO:0000313" key="4">
    <source>
        <dbReference type="EMBL" id="TGO05277.1"/>
    </source>
</evidence>
<protein>
    <submittedName>
        <fullName evidence="4">Uroporphyrinogen-III synthase</fullName>
    </submittedName>
</protein>
<dbReference type="OrthoDB" id="213853at2"/>
<dbReference type="RefSeq" id="WP_135849301.1">
    <property type="nucleotide sequence ID" value="NZ_RHPJ01000002.1"/>
</dbReference>
<dbReference type="SUPFAM" id="SSF46894">
    <property type="entry name" value="C-terminal effector domain of the bipartite response regulators"/>
    <property type="match status" value="1"/>
</dbReference>
<dbReference type="Gene3D" id="3.40.50.10090">
    <property type="match status" value="2"/>
</dbReference>
<dbReference type="GO" id="GO:0006780">
    <property type="term" value="P:uroporphyrinogen III biosynthetic process"/>
    <property type="evidence" value="ECO:0007669"/>
    <property type="project" value="InterPro"/>
</dbReference>
<dbReference type="InterPro" id="IPR003754">
    <property type="entry name" value="4pyrrol_synth_uPrphyn_synth"/>
</dbReference>
<evidence type="ECO:0000256" key="1">
    <source>
        <dbReference type="ARBA" id="ARBA00023125"/>
    </source>
</evidence>
<organism evidence="4 5">
    <name type="scientific">Serinibacter arcticus</name>
    <dbReference type="NCBI Taxonomy" id="1655435"/>
    <lineage>
        <taxon>Bacteria</taxon>
        <taxon>Bacillati</taxon>
        <taxon>Actinomycetota</taxon>
        <taxon>Actinomycetes</taxon>
        <taxon>Micrococcales</taxon>
        <taxon>Beutenbergiaceae</taxon>
        <taxon>Serinibacter</taxon>
    </lineage>
</organism>
<gene>
    <name evidence="4" type="ORF">SERN_1281</name>
</gene>
<comment type="caution">
    <text evidence="4">The sequence shown here is derived from an EMBL/GenBank/DDBJ whole genome shotgun (WGS) entry which is preliminary data.</text>
</comment>
<dbReference type="InterPro" id="IPR039793">
    <property type="entry name" value="UROS/Hem4"/>
</dbReference>
<keyword evidence="5" id="KW-1185">Reference proteome</keyword>
<dbReference type="AlphaFoldDB" id="A0A4Z1E6H0"/>
<dbReference type="GO" id="GO:0000160">
    <property type="term" value="P:phosphorelay signal transduction system"/>
    <property type="evidence" value="ECO:0007669"/>
    <property type="project" value="InterPro"/>
</dbReference>
<dbReference type="Gene3D" id="1.10.10.10">
    <property type="entry name" value="Winged helix-like DNA-binding domain superfamily/Winged helix DNA-binding domain"/>
    <property type="match status" value="1"/>
</dbReference>
<dbReference type="GO" id="GO:0006355">
    <property type="term" value="P:regulation of DNA-templated transcription"/>
    <property type="evidence" value="ECO:0007669"/>
    <property type="project" value="InterPro"/>
</dbReference>
<dbReference type="EMBL" id="RHPJ01000002">
    <property type="protein sequence ID" value="TGO05277.1"/>
    <property type="molecule type" value="Genomic_DNA"/>
</dbReference>
<dbReference type="InterPro" id="IPR036108">
    <property type="entry name" value="4pyrrol_syn_uPrphyn_synt_sf"/>
</dbReference>
<feature type="domain" description="OmpR/PhoB-type" evidence="3">
    <location>
        <begin position="272"/>
        <end position="364"/>
    </location>
</feature>
<proteinExistence type="predicted"/>
<dbReference type="InterPro" id="IPR001867">
    <property type="entry name" value="OmpR/PhoB-type_DNA-bd"/>
</dbReference>
<reference evidence="4 5" key="1">
    <citation type="submission" date="2018-11" db="EMBL/GenBank/DDBJ databases">
        <title>Complete genome sequencing of the Actinobacteria Serinibacter sp. K3-2.</title>
        <authorList>
            <person name="Rakitin A.L."/>
            <person name="Beletsky A.V."/>
            <person name="Mardanov A.V."/>
            <person name="Ravin N.V."/>
            <person name="Gromova A.S."/>
            <person name="Filippova S.N."/>
            <person name="Gal'Chenko V.F."/>
        </authorList>
    </citation>
    <scope>NUCLEOTIDE SEQUENCE [LARGE SCALE GENOMIC DNA]</scope>
    <source>
        <strain evidence="4 5">K3-2</strain>
    </source>
</reference>
<dbReference type="InterPro" id="IPR036388">
    <property type="entry name" value="WH-like_DNA-bd_sf"/>
</dbReference>
<name>A0A4Z1E6H0_9MICO</name>
<dbReference type="GO" id="GO:0004852">
    <property type="term" value="F:uroporphyrinogen-III synthase activity"/>
    <property type="evidence" value="ECO:0007669"/>
    <property type="project" value="InterPro"/>
</dbReference>
<dbReference type="SUPFAM" id="SSF69618">
    <property type="entry name" value="HemD-like"/>
    <property type="match status" value="1"/>
</dbReference>
<feature type="DNA-binding region" description="OmpR/PhoB-type" evidence="2">
    <location>
        <begin position="272"/>
        <end position="364"/>
    </location>
</feature>
<dbReference type="Pfam" id="PF02602">
    <property type="entry name" value="HEM4"/>
    <property type="match status" value="1"/>
</dbReference>
<dbReference type="CDD" id="cd00383">
    <property type="entry name" value="trans_reg_C"/>
    <property type="match status" value="1"/>
</dbReference>
<dbReference type="CDD" id="cd06578">
    <property type="entry name" value="HemD"/>
    <property type="match status" value="1"/>
</dbReference>
<evidence type="ECO:0000313" key="5">
    <source>
        <dbReference type="Proteomes" id="UP000297318"/>
    </source>
</evidence>
<sequence>MNSHIDQVLTGCVVLITAERRATELAAALARRGGISRHAPALSMLPHADDELLLDRTRAVIASPPDVVLATTGIGFRAWIEAADTAGLAEDLVRALGTARLIARGPKARGAIQAAGLTADWVAESETSTEVAELLLEEGVDGLDIVIQHHGAGADGLDEEFRDAGARVTNIVVYRWGPPKDPVLVLESVRAVADGEIDAVTFTSAPAATAWLGVAREAGILDAVLTRDDVLWAAVGPITAAPLWTAGLEPLIPDRGRLGSFVRAITTYYAAQPGVATSAGALHLRRGGAVLDGRDLALTPSGLAVLRLLADHVGTVVSRDAVLGALPGGSRDPHAAEVAIARLRDAVGKQVIRTVVKRGYRLEGAVDPADVVTNEEGA</sequence>
<evidence type="ECO:0000256" key="2">
    <source>
        <dbReference type="PROSITE-ProRule" id="PRU01091"/>
    </source>
</evidence>
<dbReference type="GO" id="GO:0003677">
    <property type="term" value="F:DNA binding"/>
    <property type="evidence" value="ECO:0007669"/>
    <property type="project" value="UniProtKB-UniRule"/>
</dbReference>
<dbReference type="PROSITE" id="PS51755">
    <property type="entry name" value="OMPR_PHOB"/>
    <property type="match status" value="1"/>
</dbReference>
<dbReference type="SMART" id="SM00862">
    <property type="entry name" value="Trans_reg_C"/>
    <property type="match status" value="1"/>
</dbReference>
<evidence type="ECO:0000259" key="3">
    <source>
        <dbReference type="PROSITE" id="PS51755"/>
    </source>
</evidence>
<dbReference type="InterPro" id="IPR016032">
    <property type="entry name" value="Sig_transdc_resp-reg_C-effctor"/>
</dbReference>
<dbReference type="Proteomes" id="UP000297318">
    <property type="component" value="Unassembled WGS sequence"/>
</dbReference>